<dbReference type="EMBL" id="FLQU01000520">
    <property type="protein sequence ID" value="SBS86725.1"/>
    <property type="molecule type" value="Genomic_DNA"/>
</dbReference>
<dbReference type="InterPro" id="IPR007788">
    <property type="entry name" value="QCT"/>
</dbReference>
<keyword evidence="2" id="KW-0808">Transferase</keyword>
<sequence length="415" mass="47681">MARKKPGRKKNESRLKRKNSLEIDIRLKLQETKTQAYKYVPAFAPIECNMQDGEKLFYVFMRKTVVLVSIIVVMLIIATILLILHFVQNSGSSDLFPFSIGIYTYEVLNKYSHVHDPSIGKQVNVGPNILQKNGNIYPFTQGLLFIDDEHLIESSGLYAISFLRKFELNSGKTDMYYNMTSNYFAEGIALVIEPQTYKKCIFVLTYKEKAMLVYDFETLELYHTFEYELDGYGLTSNLDALHSIEDLKKGNFALYQRLWATSGDEYLYELEIPENFTNVKKLSIMSKVKITCAGFDIHHVNELEYHLHSKTIFANIFLTHLILELDITKGSCLKIINLSGLSEKCDNQEEGRKSRDSILNGIAIDSRNNREMLPNLLVTGKLWPNMFEIRLVKSSEKLVASSVLSEYFKTIGNKL</sequence>
<feature type="transmembrane region" description="Helical" evidence="1">
    <location>
        <begin position="65"/>
        <end position="87"/>
    </location>
</feature>
<protein>
    <submittedName>
        <fullName evidence="2">Glutamine cyclotransferase</fullName>
    </submittedName>
</protein>
<dbReference type="GO" id="GO:0016603">
    <property type="term" value="F:glutaminyl-peptide cyclotransferase activity"/>
    <property type="evidence" value="ECO:0007669"/>
    <property type="project" value="InterPro"/>
</dbReference>
<keyword evidence="1" id="KW-0472">Membrane</keyword>
<evidence type="ECO:0000256" key="1">
    <source>
        <dbReference type="SAM" id="Phobius"/>
    </source>
</evidence>
<dbReference type="Pfam" id="PF05096">
    <property type="entry name" value="Glu_cyclase_2"/>
    <property type="match status" value="2"/>
</dbReference>
<evidence type="ECO:0000313" key="3">
    <source>
        <dbReference type="Proteomes" id="UP000078560"/>
    </source>
</evidence>
<dbReference type="PANTHER" id="PTHR31270">
    <property type="entry name" value="GLUTAMINYL-PEPTIDE CYCLOTRANSFERASE"/>
    <property type="match status" value="1"/>
</dbReference>
<keyword evidence="1" id="KW-1133">Transmembrane helix</keyword>
<organism evidence="2 3">
    <name type="scientific">Plasmodium ovale curtisi</name>
    <dbReference type="NCBI Taxonomy" id="864141"/>
    <lineage>
        <taxon>Eukaryota</taxon>
        <taxon>Sar</taxon>
        <taxon>Alveolata</taxon>
        <taxon>Apicomplexa</taxon>
        <taxon>Aconoidasida</taxon>
        <taxon>Haemosporida</taxon>
        <taxon>Plasmodiidae</taxon>
        <taxon>Plasmodium</taxon>
        <taxon>Plasmodium (Plasmodium)</taxon>
    </lineage>
</organism>
<dbReference type="AlphaFoldDB" id="A0A1A8W1S9"/>
<dbReference type="Proteomes" id="UP000078560">
    <property type="component" value="Unassembled WGS sequence"/>
</dbReference>
<evidence type="ECO:0000313" key="2">
    <source>
        <dbReference type="EMBL" id="SBS86725.1"/>
    </source>
</evidence>
<name>A0A1A8W1S9_PLAOA</name>
<proteinExistence type="predicted"/>
<dbReference type="PANTHER" id="PTHR31270:SF1">
    <property type="entry name" value="GLUTAMINYL-PEPTIDE CYCLOTRANSFERASE"/>
    <property type="match status" value="1"/>
</dbReference>
<reference evidence="3" key="1">
    <citation type="submission" date="2016-05" db="EMBL/GenBank/DDBJ databases">
        <authorList>
            <person name="Naeem Raeece"/>
        </authorList>
    </citation>
    <scope>NUCLEOTIDE SEQUENCE [LARGE SCALE GENOMIC DNA]</scope>
</reference>
<gene>
    <name evidence="2" type="ORF">POVCU2_0038810</name>
</gene>
<accession>A0A1A8W1S9</accession>
<keyword evidence="1" id="KW-0812">Transmembrane</keyword>